<evidence type="ECO:0000256" key="1">
    <source>
        <dbReference type="SAM" id="MobiDB-lite"/>
    </source>
</evidence>
<dbReference type="Proteomes" id="UP000191342">
    <property type="component" value="Unassembled WGS sequence"/>
</dbReference>
<reference evidence="4" key="1">
    <citation type="journal article" date="2017" name="Nat. Microbiol.">
        <title>Global analysis of biosynthetic gene clusters reveals vast potential of secondary metabolite production in Penicillium species.</title>
        <authorList>
            <person name="Nielsen J.C."/>
            <person name="Grijseels S."/>
            <person name="Prigent S."/>
            <person name="Ji B."/>
            <person name="Dainat J."/>
            <person name="Nielsen K.F."/>
            <person name="Frisvad J.C."/>
            <person name="Workman M."/>
            <person name="Nielsen J."/>
        </authorList>
    </citation>
    <scope>NUCLEOTIDE SEQUENCE [LARGE SCALE GENOMIC DNA]</scope>
    <source>
        <strain evidence="4">IBT 14082</strain>
    </source>
</reference>
<keyword evidence="4" id="KW-1185">Reference proteome</keyword>
<organism evidence="3 4">
    <name type="scientific">Penicillium flavigenum</name>
    <dbReference type="NCBI Taxonomy" id="254877"/>
    <lineage>
        <taxon>Eukaryota</taxon>
        <taxon>Fungi</taxon>
        <taxon>Dikarya</taxon>
        <taxon>Ascomycota</taxon>
        <taxon>Pezizomycotina</taxon>
        <taxon>Eurotiomycetes</taxon>
        <taxon>Eurotiomycetidae</taxon>
        <taxon>Eurotiales</taxon>
        <taxon>Aspergillaceae</taxon>
        <taxon>Penicillium</taxon>
    </lineage>
</organism>
<feature type="compositionally biased region" description="Basic and acidic residues" evidence="1">
    <location>
        <begin position="276"/>
        <end position="290"/>
    </location>
</feature>
<sequence>MGQRNKVLETDTPTAKFLYTIIKQLDLKSVDWNKVASDVEVSNGHAARMRYSRFRQQMEGTTGASKPKRKSKKGKTMEPPAEMQGIFPMAPPFMMPMESTDSSLPGNPFVKCEPGTQGNANIQSFMQHSPQLMLDTSTEGQYYFPQDFASTQFQLASNIPSGIPSPSPGTSLSFMHENPYQFPTASTGYSYSTPGTQPVFDFREFDQINSFTNYAPTINWEPRPPPRQESPTVKVEEQQQEQQQQQQQQQTCQEDPAVTVEEEKRTEEGVPSTQNQEDHHVVVKVEKIQD</sequence>
<feature type="region of interest" description="Disordered" evidence="1">
    <location>
        <begin position="53"/>
        <end position="82"/>
    </location>
</feature>
<dbReference type="EMBL" id="MLQL01000008">
    <property type="protein sequence ID" value="OQE25645.1"/>
    <property type="molecule type" value="Genomic_DNA"/>
</dbReference>
<proteinExistence type="predicted"/>
<comment type="caution">
    <text evidence="3">The sequence shown here is derived from an EMBL/GenBank/DDBJ whole genome shotgun (WGS) entry which is preliminary data.</text>
</comment>
<feature type="region of interest" description="Disordered" evidence="1">
    <location>
        <begin position="214"/>
        <end position="290"/>
    </location>
</feature>
<name>A0A1V6TH28_9EURO</name>
<evidence type="ECO:0000259" key="2">
    <source>
        <dbReference type="Pfam" id="PF22980"/>
    </source>
</evidence>
<dbReference type="OrthoDB" id="3944408at2759"/>
<evidence type="ECO:0000313" key="4">
    <source>
        <dbReference type="Proteomes" id="UP000191342"/>
    </source>
</evidence>
<gene>
    <name evidence="3" type="ORF">PENFLA_c008G09647</name>
</gene>
<accession>A0A1V6TH28</accession>
<protein>
    <recommendedName>
        <fullName evidence="2">Myb-like DNA-binding domain-containing protein</fullName>
    </recommendedName>
</protein>
<dbReference type="AlphaFoldDB" id="A0A1V6TH28"/>
<evidence type="ECO:0000313" key="3">
    <source>
        <dbReference type="EMBL" id="OQE25645.1"/>
    </source>
</evidence>
<feature type="compositionally biased region" description="Low complexity" evidence="1">
    <location>
        <begin position="240"/>
        <end position="250"/>
    </location>
</feature>
<feature type="domain" description="Myb-like DNA-binding" evidence="2">
    <location>
        <begin position="11"/>
        <end position="59"/>
    </location>
</feature>
<feature type="compositionally biased region" description="Polar residues" evidence="1">
    <location>
        <begin position="54"/>
        <end position="64"/>
    </location>
</feature>
<dbReference type="STRING" id="254877.A0A1V6TH28"/>
<dbReference type="Pfam" id="PF22980">
    <property type="entry name" value="Myb_DNA-bind_8"/>
    <property type="match status" value="1"/>
</dbReference>
<dbReference type="InterPro" id="IPR054505">
    <property type="entry name" value="Myb_DNA-bind_8"/>
</dbReference>